<dbReference type="AlphaFoldDB" id="A0A1I3G1J4"/>
<dbReference type="SUPFAM" id="SSF52317">
    <property type="entry name" value="Class I glutamine amidotransferase-like"/>
    <property type="match status" value="1"/>
</dbReference>
<name>A0A1I3G1J4_9FLAO</name>
<accession>A0A1I3G1J4</accession>
<dbReference type="InterPro" id="IPR003737">
    <property type="entry name" value="GlcNAc_PI_deacetylase-related"/>
</dbReference>
<protein>
    <submittedName>
        <fullName evidence="2">GlcNAc-PI de-N-acetylase</fullName>
    </submittedName>
</protein>
<dbReference type="Proteomes" id="UP000198931">
    <property type="component" value="Unassembled WGS sequence"/>
</dbReference>
<feature type="signal peptide" evidence="1">
    <location>
        <begin position="1"/>
        <end position="20"/>
    </location>
</feature>
<dbReference type="OrthoDB" id="9759749at2"/>
<evidence type="ECO:0000313" key="3">
    <source>
        <dbReference type="Proteomes" id="UP000198931"/>
    </source>
</evidence>
<feature type="chain" id="PRO_5011515514" evidence="1">
    <location>
        <begin position="21"/>
        <end position="811"/>
    </location>
</feature>
<dbReference type="InterPro" id="IPR024078">
    <property type="entry name" value="LmbE-like_dom_sf"/>
</dbReference>
<proteinExistence type="predicted"/>
<gene>
    <name evidence="2" type="ORF">SAMN05443292_1775</name>
</gene>
<dbReference type="EMBL" id="FOQT01000002">
    <property type="protein sequence ID" value="SFI17343.1"/>
    <property type="molecule type" value="Genomic_DNA"/>
</dbReference>
<keyword evidence="1" id="KW-0732">Signal</keyword>
<dbReference type="Pfam" id="PF02585">
    <property type="entry name" value="PIG-L"/>
    <property type="match status" value="1"/>
</dbReference>
<reference evidence="2 3" key="1">
    <citation type="submission" date="2016-10" db="EMBL/GenBank/DDBJ databases">
        <authorList>
            <person name="de Groot N.N."/>
        </authorList>
    </citation>
    <scope>NUCLEOTIDE SEQUENCE [LARGE SCALE GENOMIC DNA]</scope>
    <source>
        <strain evidence="2 3">DSM 26000</strain>
    </source>
</reference>
<dbReference type="Gene3D" id="3.40.50.10320">
    <property type="entry name" value="LmbE-like"/>
    <property type="match status" value="1"/>
</dbReference>
<keyword evidence="3" id="KW-1185">Reference proteome</keyword>
<dbReference type="SUPFAM" id="SSF102588">
    <property type="entry name" value="LmbE-like"/>
    <property type="match status" value="1"/>
</dbReference>
<evidence type="ECO:0000256" key="1">
    <source>
        <dbReference type="SAM" id="SignalP"/>
    </source>
</evidence>
<sequence length="811" mass="91970">MIKYLLGICLFAALLFSAQSVSNSSSEIYDDMLRLQNNVTVMYLAAHPDDENTKVISWLTHEKHVDAVYLSLTRGDGGQNLVGTEKGELLGLMRTQELLQARKIDKGRQWFTRANDFGFSKTATESLELWDKQKVLADVVWAIRKNKPEIIITRFDPNSNGQTHGHHTSSAILAMEAFDLAGDKNAFPEQLKYVKIWQPKRLFWNTGSFFYKSQDDFDKASKSDFYSINVGNYYQNLGISNNEISSKSRSSHASQGFGMALQRGNDIEYLKFLKGDKPKNTDIFDGIPLTFDNKEIKDKMNRLISDYQFNNPQLSLNNLLQLYNLFKNNPAEKLELSQLKDLILKTQGIYFEWTTKDAFGTKDEEISTNLEMTNRSPKNLSVSISGKSSQEILAGDDFKTAEKFKIDNDNYSSPYWLNEKPVHNLYVDNDQENIGQPEILNPITKNIIIKFGSEEINFEIPLQQKTVNPSIGERYEPFYNVPAFVANFEQGNYIFSNQPKQISIEVESFVKNSTAKVSLDTNKDWKVSAPQTINFAEIGEKKNVVFTIEPLSKNANSTLSANIESQGNNYNQSLDVVDYPHINRQILLKKAEAQILNLDLKIPNVKIAYIKGSGDDIPQSLRAIGLTVDELDLKNWNAALLQNYDVIILGIRIYNTKPEMSLINKDLWTFVQNGGLVLNQYNVNGGLLTNEIAPYDIHLTSNRISEEDAKLKFLVPESPVFNVPNKITRNDMENWVQERGLYFADSWDKNFTPLLEGNDTGESPQRGMLMVANYGKGKYVYTGLSFFRELPAGVPSAYKLFMNLLALGGKK</sequence>
<dbReference type="InterPro" id="IPR029062">
    <property type="entry name" value="Class_I_gatase-like"/>
</dbReference>
<dbReference type="RefSeq" id="WP_090079722.1">
    <property type="nucleotide sequence ID" value="NZ_FOQT01000002.1"/>
</dbReference>
<evidence type="ECO:0000313" key="2">
    <source>
        <dbReference type="EMBL" id="SFI17343.1"/>
    </source>
</evidence>
<organism evidence="2 3">
    <name type="scientific">Halpernia frigidisoli</name>
    <dbReference type="NCBI Taxonomy" id="1125876"/>
    <lineage>
        <taxon>Bacteria</taxon>
        <taxon>Pseudomonadati</taxon>
        <taxon>Bacteroidota</taxon>
        <taxon>Flavobacteriia</taxon>
        <taxon>Flavobacteriales</taxon>
        <taxon>Weeksellaceae</taxon>
        <taxon>Chryseobacterium group</taxon>
        <taxon>Halpernia</taxon>
    </lineage>
</organism>
<dbReference type="STRING" id="1125876.SAMN05443292_1775"/>